<dbReference type="GO" id="GO:0000976">
    <property type="term" value="F:transcription cis-regulatory region binding"/>
    <property type="evidence" value="ECO:0007669"/>
    <property type="project" value="TreeGrafter"/>
</dbReference>
<name>A0A7W4TN60_KINRA</name>
<evidence type="ECO:0000313" key="8">
    <source>
        <dbReference type="Proteomes" id="UP000533269"/>
    </source>
</evidence>
<dbReference type="SMART" id="SM00354">
    <property type="entry name" value="HTH_LACI"/>
    <property type="match status" value="1"/>
</dbReference>
<evidence type="ECO:0000259" key="6">
    <source>
        <dbReference type="PROSITE" id="PS50932"/>
    </source>
</evidence>
<dbReference type="PANTHER" id="PTHR30146:SF148">
    <property type="entry name" value="HTH-TYPE TRANSCRIPTIONAL REPRESSOR PURR-RELATED"/>
    <property type="match status" value="1"/>
</dbReference>
<dbReference type="Proteomes" id="UP000533269">
    <property type="component" value="Unassembled WGS sequence"/>
</dbReference>
<reference evidence="7 8" key="2">
    <citation type="submission" date="2020-08" db="EMBL/GenBank/DDBJ databases">
        <authorList>
            <person name="Partida-Martinez L."/>
            <person name="Huntemann M."/>
            <person name="Clum A."/>
            <person name="Wang J."/>
            <person name="Palaniappan K."/>
            <person name="Ritter S."/>
            <person name="Chen I.-M."/>
            <person name="Stamatis D."/>
            <person name="Reddy T."/>
            <person name="O'Malley R."/>
            <person name="Daum C."/>
            <person name="Shapiro N."/>
            <person name="Ivanova N."/>
            <person name="Kyrpides N."/>
            <person name="Woyke T."/>
        </authorList>
    </citation>
    <scope>NUCLEOTIDE SEQUENCE [LARGE SCALE GENOMIC DNA]</scope>
    <source>
        <strain evidence="7 8">AS2.23</strain>
    </source>
</reference>
<dbReference type="PANTHER" id="PTHR30146">
    <property type="entry name" value="LACI-RELATED TRANSCRIPTIONAL REPRESSOR"/>
    <property type="match status" value="1"/>
</dbReference>
<dbReference type="InterPro" id="IPR010982">
    <property type="entry name" value="Lambda_DNA-bd_dom_sf"/>
</dbReference>
<evidence type="ECO:0000256" key="1">
    <source>
        <dbReference type="ARBA" id="ARBA00022491"/>
    </source>
</evidence>
<sequence>MTGDERVRGAGRGPAGPATYKDIQRLTGLSLATISKHFNGGTVREPNRLAIDAAARDLGFRVNAVARSLRTRRSRTVGVLVPELDNDFHLSVVAGVERAFSAHGVSVLVRSGHRVGGSGGGAAELLDHQVDGIVAAPPAGEVDALRRAASRGVPLVLVDRLVSDLASDTVVLDNAGASQRVLDDLVAHGHRDLAVLAGPEDLWSLRERREGFRAAARAAGVPLGRGAVVTCPLTVEGGWAGMRRLLARRHRPTAVYATNHELTLGALTALADADVDVPGEVSFVGFDAARVAALTRPRTAVLVQPVREIAAAAVDLMRDRLDPDGDREAPARRRVLAGDYVRGGSVGPPTR</sequence>
<dbReference type="Gene3D" id="3.40.50.2300">
    <property type="match status" value="2"/>
</dbReference>
<dbReference type="InterPro" id="IPR028082">
    <property type="entry name" value="Peripla_BP_I"/>
</dbReference>
<dbReference type="PROSITE" id="PS50932">
    <property type="entry name" value="HTH_LACI_2"/>
    <property type="match status" value="1"/>
</dbReference>
<dbReference type="InterPro" id="IPR000843">
    <property type="entry name" value="HTH_LacI"/>
</dbReference>
<organism evidence="7 8">
    <name type="scientific">Kineococcus radiotolerans</name>
    <dbReference type="NCBI Taxonomy" id="131568"/>
    <lineage>
        <taxon>Bacteria</taxon>
        <taxon>Bacillati</taxon>
        <taxon>Actinomycetota</taxon>
        <taxon>Actinomycetes</taxon>
        <taxon>Kineosporiales</taxon>
        <taxon>Kineosporiaceae</taxon>
        <taxon>Kineococcus</taxon>
    </lineage>
</organism>
<dbReference type="Gene3D" id="1.10.260.40">
    <property type="entry name" value="lambda repressor-like DNA-binding domains"/>
    <property type="match status" value="1"/>
</dbReference>
<keyword evidence="3 7" id="KW-0238">DNA-binding</keyword>
<comment type="caution">
    <text evidence="7">The sequence shown here is derived from an EMBL/GenBank/DDBJ whole genome shotgun (WGS) entry which is preliminary data.</text>
</comment>
<keyword evidence="2" id="KW-0805">Transcription regulation</keyword>
<accession>A0A7W4TN60</accession>
<dbReference type="SUPFAM" id="SSF47413">
    <property type="entry name" value="lambda repressor-like DNA-binding domains"/>
    <property type="match status" value="1"/>
</dbReference>
<reference evidence="7 8" key="1">
    <citation type="submission" date="2020-08" db="EMBL/GenBank/DDBJ databases">
        <title>The Agave Microbiome: Exploring the role of microbial communities in plant adaptations to desert environments.</title>
        <authorList>
            <person name="Partida-Martinez L.P."/>
        </authorList>
    </citation>
    <scope>NUCLEOTIDE SEQUENCE [LARGE SCALE GENOMIC DNA]</scope>
    <source>
        <strain evidence="7 8">AS2.23</strain>
    </source>
</reference>
<dbReference type="Pfam" id="PF00532">
    <property type="entry name" value="Peripla_BP_1"/>
    <property type="match status" value="1"/>
</dbReference>
<feature type="region of interest" description="Disordered" evidence="5">
    <location>
        <begin position="321"/>
        <end position="351"/>
    </location>
</feature>
<evidence type="ECO:0000256" key="5">
    <source>
        <dbReference type="SAM" id="MobiDB-lite"/>
    </source>
</evidence>
<dbReference type="AlphaFoldDB" id="A0A7W4TN60"/>
<dbReference type="RefSeq" id="WP_183391824.1">
    <property type="nucleotide sequence ID" value="NZ_JACHVY010000002.1"/>
</dbReference>
<dbReference type="InterPro" id="IPR001761">
    <property type="entry name" value="Peripla_BP/Lac1_sug-bd_dom"/>
</dbReference>
<gene>
    <name evidence="7" type="ORF">FHR75_002700</name>
</gene>
<proteinExistence type="predicted"/>
<dbReference type="EMBL" id="JACHVY010000002">
    <property type="protein sequence ID" value="MBB2901885.1"/>
    <property type="molecule type" value="Genomic_DNA"/>
</dbReference>
<evidence type="ECO:0000256" key="2">
    <source>
        <dbReference type="ARBA" id="ARBA00023015"/>
    </source>
</evidence>
<evidence type="ECO:0000313" key="7">
    <source>
        <dbReference type="EMBL" id="MBB2901885.1"/>
    </source>
</evidence>
<dbReference type="CDD" id="cd06267">
    <property type="entry name" value="PBP1_LacI_sugar_binding-like"/>
    <property type="match status" value="1"/>
</dbReference>
<dbReference type="GO" id="GO:0003700">
    <property type="term" value="F:DNA-binding transcription factor activity"/>
    <property type="evidence" value="ECO:0007669"/>
    <property type="project" value="TreeGrafter"/>
</dbReference>
<keyword evidence="4" id="KW-0804">Transcription</keyword>
<evidence type="ECO:0000256" key="4">
    <source>
        <dbReference type="ARBA" id="ARBA00023163"/>
    </source>
</evidence>
<evidence type="ECO:0000256" key="3">
    <source>
        <dbReference type="ARBA" id="ARBA00023125"/>
    </source>
</evidence>
<feature type="compositionally biased region" description="Basic and acidic residues" evidence="5">
    <location>
        <begin position="321"/>
        <end position="331"/>
    </location>
</feature>
<dbReference type="SUPFAM" id="SSF53822">
    <property type="entry name" value="Periplasmic binding protein-like I"/>
    <property type="match status" value="1"/>
</dbReference>
<keyword evidence="1" id="KW-0678">Repressor</keyword>
<feature type="domain" description="HTH lacI-type" evidence="6">
    <location>
        <begin position="18"/>
        <end position="71"/>
    </location>
</feature>
<protein>
    <submittedName>
        <fullName evidence="7">DNA-binding LacI/PurR family transcriptional regulator</fullName>
    </submittedName>
</protein>